<keyword evidence="4" id="KW-0238">DNA-binding</keyword>
<dbReference type="InterPro" id="IPR013324">
    <property type="entry name" value="RNA_pol_sigma_r3/r4-like"/>
</dbReference>
<proteinExistence type="inferred from homology"/>
<dbReference type="EMBL" id="BMQB01000004">
    <property type="protein sequence ID" value="GGJ93156.1"/>
    <property type="molecule type" value="Genomic_DNA"/>
</dbReference>
<evidence type="ECO:0000313" key="10">
    <source>
        <dbReference type="EMBL" id="GGJ93156.1"/>
    </source>
</evidence>
<dbReference type="Proteomes" id="UP000649739">
    <property type="component" value="Unassembled WGS sequence"/>
</dbReference>
<evidence type="ECO:0000256" key="3">
    <source>
        <dbReference type="ARBA" id="ARBA00023082"/>
    </source>
</evidence>
<dbReference type="Gene3D" id="1.10.10.10">
    <property type="entry name" value="Winged helix-like DNA-binding domain superfamily/Winged helix DNA-binding domain"/>
    <property type="match status" value="1"/>
</dbReference>
<accession>A0A8J3F8J0</accession>
<comment type="caution">
    <text evidence="10">The sequence shown here is derived from an EMBL/GenBank/DDBJ whole genome shotgun (WGS) entry which is preliminary data.</text>
</comment>
<comment type="similarity">
    <text evidence="1">Belongs to the sigma-70 factor family. ECF subfamily.</text>
</comment>
<reference evidence="10" key="2">
    <citation type="submission" date="2020-09" db="EMBL/GenBank/DDBJ databases">
        <authorList>
            <person name="Sun Q."/>
            <person name="Ohkuma M."/>
        </authorList>
    </citation>
    <scope>NUCLEOTIDE SEQUENCE</scope>
    <source>
        <strain evidence="10">JCM 3090</strain>
    </source>
</reference>
<dbReference type="RefSeq" id="WP_189170139.1">
    <property type="nucleotide sequence ID" value="NZ_BMQB01000004.1"/>
</dbReference>
<keyword evidence="5" id="KW-0804">Transcription</keyword>
<feature type="domain" description="Putative zinc-finger" evidence="9">
    <location>
        <begin position="225"/>
        <end position="253"/>
    </location>
</feature>
<dbReference type="Pfam" id="PF13490">
    <property type="entry name" value="zf-HC2"/>
    <property type="match status" value="1"/>
</dbReference>
<dbReference type="Pfam" id="PF04542">
    <property type="entry name" value="Sigma70_r2"/>
    <property type="match status" value="1"/>
</dbReference>
<feature type="region of interest" description="Disordered" evidence="6">
    <location>
        <begin position="1"/>
        <end position="37"/>
    </location>
</feature>
<sequence>MATPVPGPRHTGPHRRTHPQPHDPTPPPGRAGTPGDEDTLLAAVRAGDSRAYAQLYQRHAAAARRAAYGLTRDRTEAEDLVAEAFAKVLAAMRRGSGPRRAFFPYVLTTLRHLRVTHAGVAARVELTDDPTRYERGEPFQDPSVAALDRWYAARAFRKLPERWRTVLWHTEVEGGSPAAVAALLGLTPNGVSVLAHRARERLRQIYLQEHISSGAGPPGHAAAGQLGSYVRGGLADRARSKVATHLATCPACRRLHVEVAEVAWALPRGAMHAEP</sequence>
<keyword evidence="11" id="KW-1185">Reference proteome</keyword>
<feature type="domain" description="RNA polymerase sigma-70 region 2" evidence="7">
    <location>
        <begin position="55"/>
        <end position="115"/>
    </location>
</feature>
<keyword evidence="3" id="KW-0731">Sigma factor</keyword>
<dbReference type="AlphaFoldDB" id="A0A8J3F8J0"/>
<dbReference type="PANTHER" id="PTHR43133:SF8">
    <property type="entry name" value="RNA POLYMERASE SIGMA FACTOR HI_1459-RELATED"/>
    <property type="match status" value="1"/>
</dbReference>
<evidence type="ECO:0000256" key="6">
    <source>
        <dbReference type="SAM" id="MobiDB-lite"/>
    </source>
</evidence>
<dbReference type="SUPFAM" id="SSF88659">
    <property type="entry name" value="Sigma3 and sigma4 domains of RNA polymerase sigma factors"/>
    <property type="match status" value="1"/>
</dbReference>
<dbReference type="GO" id="GO:0006352">
    <property type="term" value="P:DNA-templated transcription initiation"/>
    <property type="evidence" value="ECO:0007669"/>
    <property type="project" value="InterPro"/>
</dbReference>
<dbReference type="GO" id="GO:0003677">
    <property type="term" value="F:DNA binding"/>
    <property type="evidence" value="ECO:0007669"/>
    <property type="project" value="UniProtKB-KW"/>
</dbReference>
<dbReference type="GO" id="GO:0016987">
    <property type="term" value="F:sigma factor activity"/>
    <property type="evidence" value="ECO:0007669"/>
    <property type="project" value="UniProtKB-KW"/>
</dbReference>
<gene>
    <name evidence="10" type="ORF">GCM10010123_23770</name>
</gene>
<protein>
    <submittedName>
        <fullName evidence="10">Uncharacterized protein</fullName>
    </submittedName>
</protein>
<name>A0A8J3F8J0_9ACTN</name>
<dbReference type="PANTHER" id="PTHR43133">
    <property type="entry name" value="RNA POLYMERASE ECF-TYPE SIGMA FACTO"/>
    <property type="match status" value="1"/>
</dbReference>
<reference evidence="10" key="1">
    <citation type="journal article" date="2014" name="Int. J. Syst. Evol. Microbiol.">
        <title>Complete genome sequence of Corynebacterium casei LMG S-19264T (=DSM 44701T), isolated from a smear-ripened cheese.</title>
        <authorList>
            <consortium name="US DOE Joint Genome Institute (JGI-PGF)"/>
            <person name="Walter F."/>
            <person name="Albersmeier A."/>
            <person name="Kalinowski J."/>
            <person name="Ruckert C."/>
        </authorList>
    </citation>
    <scope>NUCLEOTIDE SEQUENCE</scope>
    <source>
        <strain evidence="10">JCM 3090</strain>
    </source>
</reference>
<evidence type="ECO:0000313" key="11">
    <source>
        <dbReference type="Proteomes" id="UP000649739"/>
    </source>
</evidence>
<keyword evidence="2" id="KW-0805">Transcription regulation</keyword>
<dbReference type="InterPro" id="IPR039425">
    <property type="entry name" value="RNA_pol_sigma-70-like"/>
</dbReference>
<dbReference type="InterPro" id="IPR036388">
    <property type="entry name" value="WH-like_DNA-bd_sf"/>
</dbReference>
<dbReference type="InterPro" id="IPR041916">
    <property type="entry name" value="Anti_sigma_zinc_sf"/>
</dbReference>
<dbReference type="Gene3D" id="1.10.10.1320">
    <property type="entry name" value="Anti-sigma factor, zinc-finger domain"/>
    <property type="match status" value="1"/>
</dbReference>
<dbReference type="InterPro" id="IPR013325">
    <property type="entry name" value="RNA_pol_sigma_r2"/>
</dbReference>
<evidence type="ECO:0000259" key="8">
    <source>
        <dbReference type="Pfam" id="PF08281"/>
    </source>
</evidence>
<dbReference type="NCBIfam" id="TIGR02937">
    <property type="entry name" value="sigma70-ECF"/>
    <property type="match status" value="1"/>
</dbReference>
<organism evidence="10 11">
    <name type="scientific">Pilimelia anulata</name>
    <dbReference type="NCBI Taxonomy" id="53371"/>
    <lineage>
        <taxon>Bacteria</taxon>
        <taxon>Bacillati</taxon>
        <taxon>Actinomycetota</taxon>
        <taxon>Actinomycetes</taxon>
        <taxon>Micromonosporales</taxon>
        <taxon>Micromonosporaceae</taxon>
        <taxon>Pilimelia</taxon>
    </lineage>
</organism>
<dbReference type="InterPro" id="IPR027383">
    <property type="entry name" value="Znf_put"/>
</dbReference>
<dbReference type="InterPro" id="IPR013249">
    <property type="entry name" value="RNA_pol_sigma70_r4_t2"/>
</dbReference>
<feature type="domain" description="RNA polymerase sigma factor 70 region 4 type 2" evidence="8">
    <location>
        <begin position="153"/>
        <end position="202"/>
    </location>
</feature>
<evidence type="ECO:0000256" key="5">
    <source>
        <dbReference type="ARBA" id="ARBA00023163"/>
    </source>
</evidence>
<dbReference type="Pfam" id="PF08281">
    <property type="entry name" value="Sigma70_r4_2"/>
    <property type="match status" value="1"/>
</dbReference>
<dbReference type="CDD" id="cd06171">
    <property type="entry name" value="Sigma70_r4"/>
    <property type="match status" value="1"/>
</dbReference>
<dbReference type="SUPFAM" id="SSF88946">
    <property type="entry name" value="Sigma2 domain of RNA polymerase sigma factors"/>
    <property type="match status" value="1"/>
</dbReference>
<dbReference type="Gene3D" id="1.10.1740.10">
    <property type="match status" value="1"/>
</dbReference>
<evidence type="ECO:0000256" key="1">
    <source>
        <dbReference type="ARBA" id="ARBA00010641"/>
    </source>
</evidence>
<evidence type="ECO:0000259" key="7">
    <source>
        <dbReference type="Pfam" id="PF04542"/>
    </source>
</evidence>
<evidence type="ECO:0000256" key="2">
    <source>
        <dbReference type="ARBA" id="ARBA00023015"/>
    </source>
</evidence>
<dbReference type="InterPro" id="IPR014284">
    <property type="entry name" value="RNA_pol_sigma-70_dom"/>
</dbReference>
<dbReference type="InterPro" id="IPR007627">
    <property type="entry name" value="RNA_pol_sigma70_r2"/>
</dbReference>
<evidence type="ECO:0000259" key="9">
    <source>
        <dbReference type="Pfam" id="PF13490"/>
    </source>
</evidence>
<evidence type="ECO:0000256" key="4">
    <source>
        <dbReference type="ARBA" id="ARBA00023125"/>
    </source>
</evidence>